<organism evidence="1">
    <name type="scientific">bioreactor metagenome</name>
    <dbReference type="NCBI Taxonomy" id="1076179"/>
    <lineage>
        <taxon>unclassified sequences</taxon>
        <taxon>metagenomes</taxon>
        <taxon>ecological metagenomes</taxon>
    </lineage>
</organism>
<name>A0A645JET3_9ZZZZ</name>
<proteinExistence type="predicted"/>
<sequence>MGTYKKSALPRVMSGGQGQRKYNVTLSSLFILSSLQPDKNGSFLRKQILPCSSCARIFLVNIYELTSHEAKRAGKGGAV</sequence>
<dbReference type="AlphaFoldDB" id="A0A645JET3"/>
<comment type="caution">
    <text evidence="1">The sequence shown here is derived from an EMBL/GenBank/DDBJ whole genome shotgun (WGS) entry which is preliminary data.</text>
</comment>
<reference evidence="1" key="1">
    <citation type="submission" date="2019-08" db="EMBL/GenBank/DDBJ databases">
        <authorList>
            <person name="Kucharzyk K."/>
            <person name="Murdoch R.W."/>
            <person name="Higgins S."/>
            <person name="Loffler F."/>
        </authorList>
    </citation>
    <scope>NUCLEOTIDE SEQUENCE</scope>
</reference>
<accession>A0A645JET3</accession>
<dbReference type="EMBL" id="VSSQ01139666">
    <property type="protein sequence ID" value="MPN62111.1"/>
    <property type="molecule type" value="Genomic_DNA"/>
</dbReference>
<protein>
    <submittedName>
        <fullName evidence="1">Uncharacterized protein</fullName>
    </submittedName>
</protein>
<gene>
    <name evidence="1" type="ORF">SDC9_209858</name>
</gene>
<evidence type="ECO:0000313" key="1">
    <source>
        <dbReference type="EMBL" id="MPN62111.1"/>
    </source>
</evidence>